<dbReference type="CDD" id="cd16377">
    <property type="entry name" value="23S_rRNA_IVP_like"/>
    <property type="match status" value="1"/>
</dbReference>
<dbReference type="SUPFAM" id="SSF158446">
    <property type="entry name" value="IVS-encoded protein-like"/>
    <property type="match status" value="1"/>
</dbReference>
<dbReference type="NCBIfam" id="NF008911">
    <property type="entry name" value="PRK12275.1-2"/>
    <property type="match status" value="1"/>
</dbReference>
<proteinExistence type="predicted"/>
<organism evidence="1 2">
    <name type="scientific">Candidatus Edwardsbacteria bacterium GWF2_54_11</name>
    <dbReference type="NCBI Taxonomy" id="1817851"/>
    <lineage>
        <taxon>Bacteria</taxon>
        <taxon>Candidatus Edwardsiibacteriota</taxon>
    </lineage>
</organism>
<comment type="caution">
    <text evidence="1">The sequence shown here is derived from an EMBL/GenBank/DDBJ whole genome shotgun (WGS) entry which is preliminary data.</text>
</comment>
<evidence type="ECO:0000313" key="2">
    <source>
        <dbReference type="Proteomes" id="UP000177230"/>
    </source>
</evidence>
<dbReference type="InterPro" id="IPR012657">
    <property type="entry name" value="23S_rRNA-intervening_sequence"/>
</dbReference>
<sequence length="123" mass="14296">MYSTKSFADLIVWQKSYKLCIEIYKITKAFPSQENFGLTSQIRRCSVSIPSNIAEGYARKNRKEYIQFLYTANGSLAELQTQLMLSKDIGYLKENDFTSLYSLSQEIGRMLWKMIVGLRQKEP</sequence>
<dbReference type="EMBL" id="MFFM01000034">
    <property type="protein sequence ID" value="OGF11961.1"/>
    <property type="molecule type" value="Genomic_DNA"/>
</dbReference>
<accession>A0A1F5RD45</accession>
<dbReference type="NCBIfam" id="TIGR02436">
    <property type="entry name" value="four helix bundle protein"/>
    <property type="match status" value="1"/>
</dbReference>
<dbReference type="PANTHER" id="PTHR38471:SF2">
    <property type="entry name" value="FOUR HELIX BUNDLE PROTEIN"/>
    <property type="match status" value="1"/>
</dbReference>
<gene>
    <name evidence="1" type="ORF">A2024_02945</name>
</gene>
<dbReference type="AlphaFoldDB" id="A0A1F5RD45"/>
<evidence type="ECO:0000313" key="1">
    <source>
        <dbReference type="EMBL" id="OGF11961.1"/>
    </source>
</evidence>
<name>A0A1F5RD45_9BACT</name>
<dbReference type="PANTHER" id="PTHR38471">
    <property type="entry name" value="FOUR HELIX BUNDLE PROTEIN"/>
    <property type="match status" value="1"/>
</dbReference>
<dbReference type="Pfam" id="PF05635">
    <property type="entry name" value="23S_rRNA_IVP"/>
    <property type="match status" value="1"/>
</dbReference>
<dbReference type="Gene3D" id="1.20.1440.60">
    <property type="entry name" value="23S rRNA-intervening sequence"/>
    <property type="match status" value="1"/>
</dbReference>
<dbReference type="Proteomes" id="UP000177230">
    <property type="component" value="Unassembled WGS sequence"/>
</dbReference>
<protein>
    <submittedName>
        <fullName evidence="1">Four helix bundle protein</fullName>
    </submittedName>
</protein>
<dbReference type="InterPro" id="IPR036583">
    <property type="entry name" value="23S_rRNA_IVS_sf"/>
</dbReference>
<reference evidence="1 2" key="1">
    <citation type="journal article" date="2016" name="Nat. Commun.">
        <title>Thousands of microbial genomes shed light on interconnected biogeochemical processes in an aquifer system.</title>
        <authorList>
            <person name="Anantharaman K."/>
            <person name="Brown C.T."/>
            <person name="Hug L.A."/>
            <person name="Sharon I."/>
            <person name="Castelle C.J."/>
            <person name="Probst A.J."/>
            <person name="Thomas B.C."/>
            <person name="Singh A."/>
            <person name="Wilkins M.J."/>
            <person name="Karaoz U."/>
            <person name="Brodie E.L."/>
            <person name="Williams K.H."/>
            <person name="Hubbard S.S."/>
            <person name="Banfield J.F."/>
        </authorList>
    </citation>
    <scope>NUCLEOTIDE SEQUENCE [LARGE SCALE GENOMIC DNA]</scope>
</reference>